<dbReference type="InterPro" id="IPR000600">
    <property type="entry name" value="ROK"/>
</dbReference>
<accession>A0A2T0U0M2</accession>
<proteinExistence type="inferred from homology"/>
<dbReference type="Proteomes" id="UP000238034">
    <property type="component" value="Unassembled WGS sequence"/>
</dbReference>
<comment type="caution">
    <text evidence="2">The sequence shown here is derived from an EMBL/GenBank/DDBJ whole genome shotgun (WGS) entry which is preliminary data.</text>
</comment>
<keyword evidence="2" id="KW-0418">Kinase</keyword>
<evidence type="ECO:0000313" key="3">
    <source>
        <dbReference type="Proteomes" id="UP000238034"/>
    </source>
</evidence>
<evidence type="ECO:0000256" key="1">
    <source>
        <dbReference type="ARBA" id="ARBA00006479"/>
    </source>
</evidence>
<dbReference type="GO" id="GO:0016301">
    <property type="term" value="F:kinase activity"/>
    <property type="evidence" value="ECO:0007669"/>
    <property type="project" value="UniProtKB-KW"/>
</dbReference>
<dbReference type="InterPro" id="IPR043129">
    <property type="entry name" value="ATPase_NBD"/>
</dbReference>
<dbReference type="Pfam" id="PF00480">
    <property type="entry name" value="ROK"/>
    <property type="match status" value="1"/>
</dbReference>
<keyword evidence="2" id="KW-0808">Transferase</keyword>
<dbReference type="OrthoDB" id="9810372at2"/>
<evidence type="ECO:0000313" key="2">
    <source>
        <dbReference type="EMBL" id="PRY51477.1"/>
    </source>
</evidence>
<dbReference type="Gene3D" id="3.30.420.40">
    <property type="match status" value="2"/>
</dbReference>
<reference evidence="2 3" key="1">
    <citation type="submission" date="2018-03" db="EMBL/GenBank/DDBJ databases">
        <title>Genomic Encyclopedia of Type Strains, Phase III (KMG-III): the genomes of soil and plant-associated and newly described type strains.</title>
        <authorList>
            <person name="Whitman W."/>
        </authorList>
    </citation>
    <scope>NUCLEOTIDE SEQUENCE [LARGE SCALE GENOMIC DNA]</scope>
    <source>
        <strain evidence="2 3">CGMCC 1.9313</strain>
    </source>
</reference>
<dbReference type="InterPro" id="IPR049874">
    <property type="entry name" value="ROK_cs"/>
</dbReference>
<keyword evidence="3" id="KW-1185">Reference proteome</keyword>
<comment type="similarity">
    <text evidence="1">Belongs to the ROK (NagC/XylR) family.</text>
</comment>
<protein>
    <submittedName>
        <fullName evidence="2">Glucokinase-like ROK family protein</fullName>
    </submittedName>
</protein>
<dbReference type="PROSITE" id="PS01125">
    <property type="entry name" value="ROK"/>
    <property type="match status" value="1"/>
</dbReference>
<dbReference type="Gene3D" id="1.10.10.10">
    <property type="entry name" value="Winged helix-like DNA-binding domain superfamily/Winged helix DNA-binding domain"/>
    <property type="match status" value="1"/>
</dbReference>
<dbReference type="PANTHER" id="PTHR18964:SF149">
    <property type="entry name" value="BIFUNCTIONAL UDP-N-ACETYLGLUCOSAMINE 2-EPIMERASE_N-ACETYLMANNOSAMINE KINASE"/>
    <property type="match status" value="1"/>
</dbReference>
<dbReference type="AlphaFoldDB" id="A0A2T0U0M2"/>
<dbReference type="EMBL" id="PVTH01000007">
    <property type="protein sequence ID" value="PRY51477.1"/>
    <property type="molecule type" value="Genomic_DNA"/>
</dbReference>
<dbReference type="PANTHER" id="PTHR18964">
    <property type="entry name" value="ROK (REPRESSOR, ORF, KINASE) FAMILY"/>
    <property type="match status" value="1"/>
</dbReference>
<dbReference type="SUPFAM" id="SSF53067">
    <property type="entry name" value="Actin-like ATPase domain"/>
    <property type="match status" value="2"/>
</dbReference>
<dbReference type="RefSeq" id="WP_106293762.1">
    <property type="nucleotide sequence ID" value="NZ_PVTH01000007.1"/>
</dbReference>
<dbReference type="InterPro" id="IPR036390">
    <property type="entry name" value="WH_DNA-bd_sf"/>
</dbReference>
<gene>
    <name evidence="2" type="ORF">B0I27_10762</name>
</gene>
<sequence>MKKTFFEELNSDKLTGVAYKNINLKKTVISYMANFGNCTVADLCKELNLSAPKVATLVNELIADNILKDFGKIDSTGGRRPNIFGLLPESGFFLGVDVKQNHVNIGLTNLQKDIVHLSVNLPYALENNSQSLDELCRLIKSFIKGSSISKDKILGLGLNLSGRINYATGYSYSFFHFNEEPLSKVIESQIGIKVFLENDSRAMAFGEFSSGIVKDEKNVLFLNLDYGLGMGILINSQLYYGKSGFAGEFGHIPSFKNEIICHCGKKGCLETEASGWALTRFFREKLRNGSSSALTSKIESIEDIRLEDIIEAANNDDTLAIELIADIGEKLGRGIATLINIFNPELVILGGNLVATGEYLILPIKSTLNKYTLSLVNNDTQIKVSNLGDKAGVVGACLLVRNRFLSIA</sequence>
<dbReference type="SUPFAM" id="SSF46785">
    <property type="entry name" value="Winged helix' DNA-binding domain"/>
    <property type="match status" value="1"/>
</dbReference>
<organism evidence="2 3">
    <name type="scientific">Arcticibacter pallidicorallinus</name>
    <dbReference type="NCBI Taxonomy" id="1259464"/>
    <lineage>
        <taxon>Bacteria</taxon>
        <taxon>Pseudomonadati</taxon>
        <taxon>Bacteroidota</taxon>
        <taxon>Sphingobacteriia</taxon>
        <taxon>Sphingobacteriales</taxon>
        <taxon>Sphingobacteriaceae</taxon>
        <taxon>Arcticibacter</taxon>
    </lineage>
</organism>
<name>A0A2T0U0M2_9SPHI</name>
<dbReference type="InterPro" id="IPR036388">
    <property type="entry name" value="WH-like_DNA-bd_sf"/>
</dbReference>